<keyword evidence="7 14" id="KW-0175">Coiled coil</keyword>
<protein>
    <recommendedName>
        <fullName evidence="4">Meiosis-specific nuclear structural protein 1</fullName>
    </recommendedName>
</protein>
<evidence type="ECO:0000256" key="2">
    <source>
        <dbReference type="ARBA" id="ARBA00004611"/>
    </source>
</evidence>
<feature type="coiled-coil region" evidence="14">
    <location>
        <begin position="88"/>
        <end position="115"/>
    </location>
</feature>
<evidence type="ECO:0000313" key="17">
    <source>
        <dbReference type="Proteomes" id="UP000053825"/>
    </source>
</evidence>
<gene>
    <name evidence="16" type="ORF">WH47_06187</name>
</gene>
<evidence type="ECO:0000256" key="5">
    <source>
        <dbReference type="ARBA" id="ARBA00022490"/>
    </source>
</evidence>
<keyword evidence="8" id="KW-0969">Cilium</keyword>
<dbReference type="OrthoDB" id="197839at2759"/>
<dbReference type="GO" id="GO:0044782">
    <property type="term" value="P:cilium organization"/>
    <property type="evidence" value="ECO:0007669"/>
    <property type="project" value="TreeGrafter"/>
</dbReference>
<evidence type="ECO:0000256" key="7">
    <source>
        <dbReference type="ARBA" id="ARBA00023054"/>
    </source>
</evidence>
<evidence type="ECO:0000256" key="1">
    <source>
        <dbReference type="ARBA" id="ARBA00004123"/>
    </source>
</evidence>
<dbReference type="Pfam" id="PF13868">
    <property type="entry name" value="TPH"/>
    <property type="match status" value="1"/>
</dbReference>
<comment type="subcellular location">
    <subcellularLocation>
        <location evidence="2">Cytoplasm</location>
        <location evidence="2">Cytoskeleton</location>
        <location evidence="2">Flagellum axoneme</location>
    </subcellularLocation>
    <subcellularLocation>
        <location evidence="1">Nucleus</location>
    </subcellularLocation>
</comment>
<evidence type="ECO:0000256" key="13">
    <source>
        <dbReference type="ARBA" id="ARBA00046114"/>
    </source>
</evidence>
<dbReference type="Proteomes" id="UP000053825">
    <property type="component" value="Unassembled WGS sequence"/>
</dbReference>
<dbReference type="PANTHER" id="PTHR19265:SF0">
    <property type="entry name" value="MEIOSIS-SPECIFIC NUCLEAR STRUCTURAL PROTEIN 1"/>
    <property type="match status" value="1"/>
</dbReference>
<keyword evidence="5" id="KW-0963">Cytoplasm</keyword>
<proteinExistence type="inferred from homology"/>
<keyword evidence="17" id="KW-1185">Reference proteome</keyword>
<keyword evidence="9" id="KW-0206">Cytoskeleton</keyword>
<evidence type="ECO:0000256" key="4">
    <source>
        <dbReference type="ARBA" id="ARBA00014813"/>
    </source>
</evidence>
<sequence length="399" mass="48621">MADYIAQLRRSSRNRESYDEIAELEAELRRAYMTKELEAQLVEREAERCIADIRKQQAAKLMRLEQQAALEDDLLERSEKVKKSADYGKELTAQMKRKEEERNMTMEEAREEREVLTEIDRIREQRERSRTLKMKNELANSIRRERLILEEMKLIRCQESMEAEAKKDLEDEVYLREIDQRAIKARQFREEQLEKRERVIDEIAKMLISIEIQKREKETLMHELIAEDVKFELSVREEEEKVRRKRTREELAANLEEQIVFTERCKLRFVERDRAFAEEIMRKIMEDERTARLTAQAKRRMQLQYREDLTRLIEIRRKMREKEILNMEEAAREETRRETIRWQRVREERKRLLAKHASNVADFIRTEREVNSHERSGRNKVQTRRVFHCGIPFYILESR</sequence>
<dbReference type="AlphaFoldDB" id="A0A0L7QT93"/>
<dbReference type="PANTHER" id="PTHR19265">
    <property type="entry name" value="MEIOSIS-SPECIFIC NUCLEAR STRUCTURAL PROTEIN 1"/>
    <property type="match status" value="1"/>
</dbReference>
<keyword evidence="6" id="KW-0282">Flagellum</keyword>
<evidence type="ECO:0000256" key="8">
    <source>
        <dbReference type="ARBA" id="ARBA00023069"/>
    </source>
</evidence>
<organism evidence="16 17">
    <name type="scientific">Habropoda laboriosa</name>
    <dbReference type="NCBI Taxonomy" id="597456"/>
    <lineage>
        <taxon>Eukaryota</taxon>
        <taxon>Metazoa</taxon>
        <taxon>Ecdysozoa</taxon>
        <taxon>Arthropoda</taxon>
        <taxon>Hexapoda</taxon>
        <taxon>Insecta</taxon>
        <taxon>Pterygota</taxon>
        <taxon>Neoptera</taxon>
        <taxon>Endopterygota</taxon>
        <taxon>Hymenoptera</taxon>
        <taxon>Apocrita</taxon>
        <taxon>Aculeata</taxon>
        <taxon>Apoidea</taxon>
        <taxon>Anthophila</taxon>
        <taxon>Apidae</taxon>
        <taxon>Habropoda</taxon>
    </lineage>
</organism>
<evidence type="ECO:0000259" key="15">
    <source>
        <dbReference type="Pfam" id="PF13868"/>
    </source>
</evidence>
<comment type="similarity">
    <text evidence="3">Belongs to the MNS1 family.</text>
</comment>
<dbReference type="GO" id="GO:0031514">
    <property type="term" value="C:motile cilium"/>
    <property type="evidence" value="ECO:0007669"/>
    <property type="project" value="TreeGrafter"/>
</dbReference>
<dbReference type="GO" id="GO:0051321">
    <property type="term" value="P:meiotic cell cycle"/>
    <property type="evidence" value="ECO:0007669"/>
    <property type="project" value="UniProtKB-KW"/>
</dbReference>
<reference evidence="16 17" key="1">
    <citation type="submission" date="2015-07" db="EMBL/GenBank/DDBJ databases">
        <title>The genome of Habropoda laboriosa.</title>
        <authorList>
            <person name="Pan H."/>
            <person name="Kapheim K."/>
        </authorList>
    </citation>
    <scope>NUCLEOTIDE SEQUENCE [LARGE SCALE GENOMIC DNA]</scope>
    <source>
        <strain evidence="16">0110345459</strain>
    </source>
</reference>
<evidence type="ECO:0000256" key="9">
    <source>
        <dbReference type="ARBA" id="ARBA00023212"/>
    </source>
</evidence>
<feature type="domain" description="Trichohyalin-plectin-homology" evidence="15">
    <location>
        <begin position="15"/>
        <end position="364"/>
    </location>
</feature>
<dbReference type="GO" id="GO:0005634">
    <property type="term" value="C:nucleus"/>
    <property type="evidence" value="ECO:0007669"/>
    <property type="project" value="UniProtKB-SubCell"/>
</dbReference>
<dbReference type="InterPro" id="IPR026504">
    <property type="entry name" value="MNS1"/>
</dbReference>
<evidence type="ECO:0000256" key="14">
    <source>
        <dbReference type="SAM" id="Coils"/>
    </source>
</evidence>
<name>A0A0L7QT93_9HYME</name>
<keyword evidence="12" id="KW-0966">Cell projection</keyword>
<evidence type="ECO:0000256" key="3">
    <source>
        <dbReference type="ARBA" id="ARBA00009158"/>
    </source>
</evidence>
<evidence type="ECO:0000313" key="16">
    <source>
        <dbReference type="EMBL" id="KOC61858.1"/>
    </source>
</evidence>
<evidence type="ECO:0000256" key="6">
    <source>
        <dbReference type="ARBA" id="ARBA00022846"/>
    </source>
</evidence>
<accession>A0A0L7QT93</accession>
<dbReference type="STRING" id="597456.A0A0L7QT93"/>
<dbReference type="EMBL" id="KQ414748">
    <property type="protein sequence ID" value="KOC61858.1"/>
    <property type="molecule type" value="Genomic_DNA"/>
</dbReference>
<evidence type="ECO:0000256" key="10">
    <source>
        <dbReference type="ARBA" id="ARBA00023242"/>
    </source>
</evidence>
<keyword evidence="11" id="KW-0469">Meiosis</keyword>
<comment type="function">
    <text evidence="13">Microtubule inner protein (MIP) part of the dynein-decorated doublet microtubules (DMTs) in cilia axoneme, which is required for motile cilia beating. May play a role in the control of meiotic division and germ cell differentiation through regulation of pairing and recombination during meiosis. Required for sperm flagella assembly. May play a role in the assembly and function of the outer dynein arm-docking complex (ODA-DC). ODA-DC mediates outer dynein arms (ODA) binding onto the axonemal doublet microtubules.</text>
</comment>
<evidence type="ECO:0000256" key="12">
    <source>
        <dbReference type="ARBA" id="ARBA00023273"/>
    </source>
</evidence>
<evidence type="ECO:0000256" key="11">
    <source>
        <dbReference type="ARBA" id="ARBA00023254"/>
    </source>
</evidence>
<keyword evidence="10" id="KW-0539">Nucleus</keyword>
<dbReference type="InterPro" id="IPR043597">
    <property type="entry name" value="TPH_dom"/>
</dbReference>